<feature type="region of interest" description="Disordered" evidence="1">
    <location>
        <begin position="131"/>
        <end position="157"/>
    </location>
</feature>
<dbReference type="AlphaFoldDB" id="A0A1Y5TL41"/>
<dbReference type="RefSeq" id="WP_085869807.1">
    <property type="nucleotide sequence ID" value="NZ_FWFQ01000033.1"/>
</dbReference>
<evidence type="ECO:0000256" key="2">
    <source>
        <dbReference type="SAM" id="Phobius"/>
    </source>
</evidence>
<reference evidence="3 4" key="1">
    <citation type="submission" date="2017-03" db="EMBL/GenBank/DDBJ databases">
        <authorList>
            <person name="Afonso C.L."/>
            <person name="Miller P.J."/>
            <person name="Scott M.A."/>
            <person name="Spackman E."/>
            <person name="Goraichik I."/>
            <person name="Dimitrov K.M."/>
            <person name="Suarez D.L."/>
            <person name="Swayne D.E."/>
        </authorList>
    </citation>
    <scope>NUCLEOTIDE SEQUENCE [LARGE SCALE GENOMIC DNA]</scope>
    <source>
        <strain evidence="3 4">CECT 7680</strain>
    </source>
</reference>
<keyword evidence="2" id="KW-1133">Transmembrane helix</keyword>
<dbReference type="OrthoDB" id="7875742at2"/>
<proteinExistence type="predicted"/>
<organism evidence="3 4">
    <name type="scientific">Pseudoruegeria aquimaris</name>
    <dbReference type="NCBI Taxonomy" id="393663"/>
    <lineage>
        <taxon>Bacteria</taxon>
        <taxon>Pseudomonadati</taxon>
        <taxon>Pseudomonadota</taxon>
        <taxon>Alphaproteobacteria</taxon>
        <taxon>Rhodobacterales</taxon>
        <taxon>Roseobacteraceae</taxon>
        <taxon>Pseudoruegeria</taxon>
    </lineage>
</organism>
<dbReference type="EMBL" id="FWFQ01000033">
    <property type="protein sequence ID" value="SLN62892.1"/>
    <property type="molecule type" value="Genomic_DNA"/>
</dbReference>
<protein>
    <submittedName>
        <fullName evidence="3">Uncharacterized protein</fullName>
    </submittedName>
</protein>
<keyword evidence="2" id="KW-0472">Membrane</keyword>
<dbReference type="Proteomes" id="UP000193409">
    <property type="component" value="Unassembled WGS sequence"/>
</dbReference>
<name>A0A1Y5TL41_9RHOB</name>
<accession>A0A1Y5TL41</accession>
<sequence>MTAVLTISEHDHKRLYLFAVDAPPEEAEALVTRREAQDGGLDWPLPALIGATTLNPEFVEAFDVSELADFGLMQYLHEGGGIPEDQLAPFAEQLNALTGWVVLITSAAFEGTPQELWPQPPLRLLARFEEESPAPPPPFGLESQSAEGVLESPPTKKQVSDAAMSGRIAMLMLILMFALTGVVIWISAG</sequence>
<evidence type="ECO:0000313" key="3">
    <source>
        <dbReference type="EMBL" id="SLN62892.1"/>
    </source>
</evidence>
<keyword evidence="4" id="KW-1185">Reference proteome</keyword>
<gene>
    <name evidence="3" type="ORF">PSA7680_03316</name>
</gene>
<keyword evidence="2" id="KW-0812">Transmembrane</keyword>
<evidence type="ECO:0000313" key="4">
    <source>
        <dbReference type="Proteomes" id="UP000193409"/>
    </source>
</evidence>
<feature type="transmembrane region" description="Helical" evidence="2">
    <location>
        <begin position="168"/>
        <end position="188"/>
    </location>
</feature>
<evidence type="ECO:0000256" key="1">
    <source>
        <dbReference type="SAM" id="MobiDB-lite"/>
    </source>
</evidence>